<dbReference type="EMBL" id="NCKU01001382">
    <property type="protein sequence ID" value="RWS12238.1"/>
    <property type="molecule type" value="Genomic_DNA"/>
</dbReference>
<evidence type="ECO:0000256" key="11">
    <source>
        <dbReference type="SAM" id="MobiDB-lite"/>
    </source>
</evidence>
<evidence type="ECO:0000256" key="2">
    <source>
        <dbReference type="ARBA" id="ARBA00022490"/>
    </source>
</evidence>
<dbReference type="Pfam" id="PF12423">
    <property type="entry name" value="KIF1B"/>
    <property type="match status" value="1"/>
</dbReference>
<keyword evidence="3" id="KW-0493">Microtubule</keyword>
<dbReference type="Gene3D" id="3.40.850.10">
    <property type="entry name" value="Kinesin motor domain"/>
    <property type="match status" value="1"/>
</dbReference>
<dbReference type="Pfam" id="PF00498">
    <property type="entry name" value="FHA"/>
    <property type="match status" value="1"/>
</dbReference>
<feature type="non-terminal residue" evidence="13">
    <location>
        <position position="1"/>
    </location>
</feature>
<dbReference type="InterPro" id="IPR022140">
    <property type="entry name" value="Kinesin-like_KIF1-typ"/>
</dbReference>
<evidence type="ECO:0000256" key="6">
    <source>
        <dbReference type="ARBA" id="ARBA00023054"/>
    </source>
</evidence>
<accession>A0A3S3QQ40</accession>
<keyword evidence="2" id="KW-0963">Cytoplasm</keyword>
<evidence type="ECO:0000256" key="8">
    <source>
        <dbReference type="ARBA" id="ARBA00023212"/>
    </source>
</evidence>
<dbReference type="Proteomes" id="UP000285301">
    <property type="component" value="Unassembled WGS sequence"/>
</dbReference>
<dbReference type="PROSITE" id="PS00411">
    <property type="entry name" value="KINESIN_MOTOR_1"/>
    <property type="match status" value="1"/>
</dbReference>
<dbReference type="SUPFAM" id="SSF49879">
    <property type="entry name" value="SMAD/FHA domain"/>
    <property type="match status" value="1"/>
</dbReference>
<evidence type="ECO:0000256" key="3">
    <source>
        <dbReference type="ARBA" id="ARBA00022701"/>
    </source>
</evidence>
<keyword evidence="5 9" id="KW-0067">ATP-binding</keyword>
<feature type="coiled-coil region" evidence="10">
    <location>
        <begin position="345"/>
        <end position="385"/>
    </location>
</feature>
<dbReference type="InterPro" id="IPR027417">
    <property type="entry name" value="P-loop_NTPase"/>
</dbReference>
<dbReference type="InterPro" id="IPR008984">
    <property type="entry name" value="SMAD_FHA_dom_sf"/>
</dbReference>
<dbReference type="Pfam" id="PF12473">
    <property type="entry name" value="DUF3694"/>
    <property type="match status" value="1"/>
</dbReference>
<dbReference type="GO" id="GO:0005874">
    <property type="term" value="C:microtubule"/>
    <property type="evidence" value="ECO:0007669"/>
    <property type="project" value="UniProtKB-KW"/>
</dbReference>
<evidence type="ECO:0000256" key="7">
    <source>
        <dbReference type="ARBA" id="ARBA00023175"/>
    </source>
</evidence>
<evidence type="ECO:0000256" key="1">
    <source>
        <dbReference type="ARBA" id="ARBA00004245"/>
    </source>
</evidence>
<evidence type="ECO:0000256" key="10">
    <source>
        <dbReference type="SAM" id="Coils"/>
    </source>
</evidence>
<sequence>LGTESVVEVNDQQIVLHYPNSVTKGERRAPKVFAFDSCFWSFNEKDAHYAGQDVVYKDCGLPVLESAFQGYNACIFAYGQTGSGKSYTMMGGPDSKGLIPKLCDGIFERIACNNDANTNFKVEVSYMEIYNEKVHDLLDPRGVKQNLRVREHNLLGPYVDGLSTLAVSSFEEIDNLMVEGNKSRTVAATNMNSESSRSHAVFTIRLTCSVFDPSSSVQGEKVSKMSLVDLAGSERAVKTGAVGDRLKEGSNINKSLTTLGLVISKLADSASGKSRGEQFIPYRDSVLTWLLKDNLGGNSKTVMVATISPAADNFDETLSTLRYADRAKRIVNHAVINEDPNARIIRELREEVEMLREQLKNATQQEDVRERLTESEKLMKEMTQTWEEKLRITETIHQERQQALEKMGISVQSSGIKVETDKYYLVNLNADPSLNELLVYYLKDRTLVGRSDAPIEQDIQLSGIGIMAEHCVIEIDKENNELYVIPFEGARTCVNGSVIKSKTSLKHGDRLLWGNNHFFKVACPRNVSTKARQLSDDLERPIDFQFAREELMMKELSNDPIQNTMKSLEKQYEEDKNRALEQQRAMYERQLQILRNQMSPSTPYAPYTIGNVIDSFGLSASRNSLASPTVQTRVDKWAKERDEIFKKSLAKLKEDVVRANSLVIEANFLAQEMSRNTEFKVTLQIPAENLGPNRKKGAFVSEPAILVKRKNKAPQVWSMEKLENKLIDMRELYEEWKERGGLLAFKDVSQSTDPSIKLIDPFYESQENHHLIGVANVFLEVLFHDVALDYHVPIISQQGEVAGRLHVEIARISGFIGERMGDAADNCATDSESDSCARNQIVVRISIKAARGLPVSLSNYVFCQYSFWGCSDAVVVPPVMNAEHSSPISGGKETTHLKFDHTKEFSVNVSEEFLEHCAEGALSIEVWGHRSAGFSSLRSEWEIADAQVKISRSLADRWAELKRKIELWVEIQELNEQGEYSAVEVIAKPDNATGGVYQLRQGQQRRILVKVNPVQDSGTLPVICEAITSLAIGCVCVRSKLQKPLDSYQDEDLTALNDKWSEALLKRKSYLDEQIKLLINKQDKTEEDIEREQSLIDQWVSLTEERNAVKCPAPGSGIPGAPADWQPPSGMEEHIPVLFLDLSPDDMANMSSVGDTLMIAGGNSILPKEHNGQYFNLPIVKYCEKDVSAIAVWDSSMHDSPALNRVTNANERVYMILKANVRLSHPSVMELVLRKRLAINVYKKQSISQMFKRRLVRYDYLTATGVTYEIVSNIPNSSEDPEDRETLALMAANCDNGTTFDGESYIEKYTKGVSAVESILTLDRLRQEVAIKELLTLKNNQQTFMRKTASVPNINVLFPASLGGSLSRLDYRSDSAFDISFLTNSAYEGFDKFRQKASSLLNASSNTNLHSETHSVGRSSLPNTPLESTAQSRTFGPGT</sequence>
<dbReference type="InterPro" id="IPR019821">
    <property type="entry name" value="Kinesin_motor_CS"/>
</dbReference>
<dbReference type="GO" id="GO:0005524">
    <property type="term" value="F:ATP binding"/>
    <property type="evidence" value="ECO:0007669"/>
    <property type="project" value="UniProtKB-UniRule"/>
</dbReference>
<comment type="subcellular location">
    <subcellularLocation>
        <location evidence="1">Cytoplasm</location>
        <location evidence="1">Cytoskeleton</location>
    </subcellularLocation>
</comment>
<keyword evidence="8" id="KW-0206">Cytoskeleton</keyword>
<feature type="binding site" evidence="9">
    <location>
        <begin position="79"/>
        <end position="86"/>
    </location>
    <ligand>
        <name>ATP</name>
        <dbReference type="ChEBI" id="CHEBI:30616"/>
    </ligand>
</feature>
<protein>
    <submittedName>
        <fullName evidence="13">Kinesin-like protein KIF13A</fullName>
    </submittedName>
</protein>
<dbReference type="InterPro" id="IPR036961">
    <property type="entry name" value="Kinesin_motor_dom_sf"/>
</dbReference>
<keyword evidence="7 9" id="KW-0505">Motor protein</keyword>
<keyword evidence="4 9" id="KW-0547">Nucleotide-binding</keyword>
<dbReference type="InterPro" id="IPR022164">
    <property type="entry name" value="Kinesin-like"/>
</dbReference>
<dbReference type="PRINTS" id="PR00380">
    <property type="entry name" value="KINESINHEAVY"/>
</dbReference>
<feature type="region of interest" description="Disordered" evidence="11">
    <location>
        <begin position="1408"/>
        <end position="1439"/>
    </location>
</feature>
<dbReference type="FunFam" id="3.40.850.10:FF:000021">
    <property type="entry name" value="kinesin-like protein KIF16B isoform X1"/>
    <property type="match status" value="1"/>
</dbReference>
<evidence type="ECO:0000313" key="14">
    <source>
        <dbReference type="Proteomes" id="UP000285301"/>
    </source>
</evidence>
<dbReference type="InterPro" id="IPR032405">
    <property type="entry name" value="Kinesin_assoc"/>
</dbReference>
<dbReference type="OrthoDB" id="3176171at2759"/>
<evidence type="ECO:0000259" key="12">
    <source>
        <dbReference type="PROSITE" id="PS50067"/>
    </source>
</evidence>
<keyword evidence="14" id="KW-1185">Reference proteome</keyword>
<dbReference type="Pfam" id="PF16183">
    <property type="entry name" value="Kinesin_assoc"/>
    <property type="match status" value="1"/>
</dbReference>
<dbReference type="SMART" id="SM00240">
    <property type="entry name" value="FHA"/>
    <property type="match status" value="1"/>
</dbReference>
<dbReference type="CDD" id="cd22706">
    <property type="entry name" value="FHA_KIF13"/>
    <property type="match status" value="1"/>
</dbReference>
<evidence type="ECO:0000256" key="9">
    <source>
        <dbReference type="PROSITE-ProRule" id="PRU00283"/>
    </source>
</evidence>
<dbReference type="STRING" id="1965070.A0A3S3QQ40"/>
<dbReference type="PANTHER" id="PTHR47117">
    <property type="entry name" value="STAR-RELATED LIPID TRANSFER PROTEIN 9"/>
    <property type="match status" value="1"/>
</dbReference>
<feature type="compositionally biased region" description="Polar residues" evidence="11">
    <location>
        <begin position="1414"/>
        <end position="1439"/>
    </location>
</feature>
<dbReference type="InterPro" id="IPR035892">
    <property type="entry name" value="C2_domain_sf"/>
</dbReference>
<dbReference type="GO" id="GO:0003777">
    <property type="term" value="F:microtubule motor activity"/>
    <property type="evidence" value="ECO:0007669"/>
    <property type="project" value="InterPro"/>
</dbReference>
<feature type="coiled-coil region" evidence="10">
    <location>
        <begin position="565"/>
        <end position="597"/>
    </location>
</feature>
<dbReference type="InterPro" id="IPR000253">
    <property type="entry name" value="FHA_dom"/>
</dbReference>
<dbReference type="CDD" id="cd01365">
    <property type="entry name" value="KISc_KIF1A_KIF1B"/>
    <property type="match status" value="1"/>
</dbReference>
<feature type="domain" description="Kinesin motor" evidence="12">
    <location>
        <begin position="1"/>
        <end position="330"/>
    </location>
</feature>
<evidence type="ECO:0000313" key="13">
    <source>
        <dbReference type="EMBL" id="RWS12238.1"/>
    </source>
</evidence>
<name>A0A3S3QQ40_9ACAR</name>
<keyword evidence="6 10" id="KW-0175">Coiled coil</keyword>
<evidence type="ECO:0000256" key="5">
    <source>
        <dbReference type="ARBA" id="ARBA00022840"/>
    </source>
</evidence>
<gene>
    <name evidence="13" type="ORF">B4U79_04953</name>
</gene>
<comment type="similarity">
    <text evidence="9">Belongs to the TRAFAC class myosin-kinesin ATPase superfamily. Kinesin family.</text>
</comment>
<dbReference type="SMART" id="SM00129">
    <property type="entry name" value="KISc"/>
    <property type="match status" value="1"/>
</dbReference>
<proteinExistence type="inferred from homology"/>
<reference evidence="13 14" key="1">
    <citation type="journal article" date="2018" name="Gigascience">
        <title>Genomes of trombidid mites reveal novel predicted allergens and laterally-transferred genes associated with secondary metabolism.</title>
        <authorList>
            <person name="Dong X."/>
            <person name="Chaisiri K."/>
            <person name="Xia D."/>
            <person name="Armstrong S.D."/>
            <person name="Fang Y."/>
            <person name="Donnelly M.J."/>
            <person name="Kadowaki T."/>
            <person name="McGarry J.W."/>
            <person name="Darby A.C."/>
            <person name="Makepeace B.L."/>
        </authorList>
    </citation>
    <scope>NUCLEOTIDE SEQUENCE [LARGE SCALE GENOMIC DNA]</scope>
    <source>
        <strain evidence="13">UoL-WK</strain>
    </source>
</reference>
<comment type="caution">
    <text evidence="13">The sequence shown here is derived from an EMBL/GenBank/DDBJ whole genome shotgun (WGS) entry which is preliminary data.</text>
</comment>
<dbReference type="SUPFAM" id="SSF52540">
    <property type="entry name" value="P-loop containing nucleoside triphosphate hydrolases"/>
    <property type="match status" value="1"/>
</dbReference>
<dbReference type="SUPFAM" id="SSF49562">
    <property type="entry name" value="C2 domain (Calcium/lipid-binding domain, CaLB)"/>
    <property type="match status" value="1"/>
</dbReference>
<dbReference type="Gene3D" id="2.60.200.20">
    <property type="match status" value="1"/>
</dbReference>
<dbReference type="GO" id="GO:0007018">
    <property type="term" value="P:microtubule-based movement"/>
    <property type="evidence" value="ECO:0007669"/>
    <property type="project" value="InterPro"/>
</dbReference>
<dbReference type="InterPro" id="IPR001752">
    <property type="entry name" value="Kinesin_motor_dom"/>
</dbReference>
<dbReference type="Gene3D" id="6.10.250.2520">
    <property type="match status" value="1"/>
</dbReference>
<organism evidence="13 14">
    <name type="scientific">Dinothrombium tinctorium</name>
    <dbReference type="NCBI Taxonomy" id="1965070"/>
    <lineage>
        <taxon>Eukaryota</taxon>
        <taxon>Metazoa</taxon>
        <taxon>Ecdysozoa</taxon>
        <taxon>Arthropoda</taxon>
        <taxon>Chelicerata</taxon>
        <taxon>Arachnida</taxon>
        <taxon>Acari</taxon>
        <taxon>Acariformes</taxon>
        <taxon>Trombidiformes</taxon>
        <taxon>Prostigmata</taxon>
        <taxon>Anystina</taxon>
        <taxon>Parasitengona</taxon>
        <taxon>Trombidioidea</taxon>
        <taxon>Trombidiidae</taxon>
        <taxon>Dinothrombium</taxon>
    </lineage>
</organism>
<dbReference type="Pfam" id="PF00225">
    <property type="entry name" value="Kinesin"/>
    <property type="match status" value="1"/>
</dbReference>
<evidence type="ECO:0000256" key="4">
    <source>
        <dbReference type="ARBA" id="ARBA00022741"/>
    </source>
</evidence>
<dbReference type="PROSITE" id="PS50067">
    <property type="entry name" value="KINESIN_MOTOR_2"/>
    <property type="match status" value="1"/>
</dbReference>
<dbReference type="GO" id="GO:0008017">
    <property type="term" value="F:microtubule binding"/>
    <property type="evidence" value="ECO:0007669"/>
    <property type="project" value="InterPro"/>
</dbReference>